<evidence type="ECO:0000313" key="1">
    <source>
        <dbReference type="EMBL" id="ACI99322.1"/>
    </source>
</evidence>
<protein>
    <recommendedName>
        <fullName evidence="3">Type I-U CRISPR-associated protein Cas8c</fullName>
    </recommendedName>
</protein>
<dbReference type="AlphaFoldDB" id="B6ITM1"/>
<sequence length="298" mass="32977">MATSSIPVDLRNPGQVFACLGLMEAAEILGDPAEGGFFWKDRETHVRFTLTTPGEADPVLTVLRFLTQAEVVALAPYHSGIRDSHKIRTVETKNREFPCPLPAETALPIFLQADGVRVPISHWVDSFGKYNIEKRLFISSGVDNVKFWAGNNSGAKIANLGLSIIKSVSDDIHSISAHPFAFAHPQSSSFRFDWRRDYIPLDVGFSPNDHDKKVRMVGYPLVELLAAIGLQHARPLRLQNLAYRYGAWGARVPTLFARAMLGLSNPGFPIRSFTMHLGWPGKEGQARCIKDALEDTAP</sequence>
<gene>
    <name evidence="1" type="ordered locus">RC1_1926</name>
</gene>
<organism evidence="1 2">
    <name type="scientific">Rhodospirillum centenum (strain ATCC 51521 / SW)</name>
    <dbReference type="NCBI Taxonomy" id="414684"/>
    <lineage>
        <taxon>Bacteria</taxon>
        <taxon>Pseudomonadati</taxon>
        <taxon>Pseudomonadota</taxon>
        <taxon>Alphaproteobacteria</taxon>
        <taxon>Rhodospirillales</taxon>
        <taxon>Rhodospirillaceae</taxon>
        <taxon>Rhodospirillum</taxon>
    </lineage>
</organism>
<dbReference type="OrthoDB" id="129560at2"/>
<reference evidence="1 2" key="1">
    <citation type="journal article" date="2010" name="BMC Genomics">
        <title>Metabolic flexibility revealed in the genome of the cyst-forming alpha-1 proteobacterium Rhodospirillum centenum.</title>
        <authorList>
            <person name="Lu Y.K."/>
            <person name="Marden J."/>
            <person name="Han M."/>
            <person name="Swingley W.D."/>
            <person name="Mastrian S.D."/>
            <person name="Chowdhury S.R."/>
            <person name="Hao J."/>
            <person name="Helmy T."/>
            <person name="Kim S."/>
            <person name="Kurdoglu A.A."/>
            <person name="Matthies H.J."/>
            <person name="Rollo D."/>
            <person name="Stothard P."/>
            <person name="Blankenship R.E."/>
            <person name="Bauer C.E."/>
            <person name="Touchman J.W."/>
        </authorList>
    </citation>
    <scope>NUCLEOTIDE SEQUENCE [LARGE SCALE GENOMIC DNA]</scope>
    <source>
        <strain evidence="2">ATCC 51521 / SW</strain>
    </source>
</reference>
<dbReference type="EMBL" id="CP000613">
    <property type="protein sequence ID" value="ACI99322.1"/>
    <property type="molecule type" value="Genomic_DNA"/>
</dbReference>
<name>B6ITM1_RHOCS</name>
<dbReference type="NCBIfam" id="TIGR04106">
    <property type="entry name" value="cas8c_GSU0052"/>
    <property type="match status" value="1"/>
</dbReference>
<dbReference type="HOGENOM" id="CLU_933441_0_0_5"/>
<accession>B6ITM1</accession>
<proteinExistence type="predicted"/>
<dbReference type="Proteomes" id="UP000001591">
    <property type="component" value="Chromosome"/>
</dbReference>
<dbReference type="STRING" id="414684.RC1_1926"/>
<dbReference type="InterPro" id="IPR026391">
    <property type="entry name" value="Cas_GSU0052"/>
</dbReference>
<evidence type="ECO:0008006" key="3">
    <source>
        <dbReference type="Google" id="ProtNLM"/>
    </source>
</evidence>
<keyword evidence="2" id="KW-1185">Reference proteome</keyword>
<dbReference type="RefSeq" id="WP_012567107.1">
    <property type="nucleotide sequence ID" value="NC_011420.2"/>
</dbReference>
<dbReference type="CDD" id="cd09765">
    <property type="entry name" value="Csx14_I-U"/>
    <property type="match status" value="1"/>
</dbReference>
<dbReference type="KEGG" id="rce:RC1_1926"/>
<dbReference type="eggNOG" id="ENOG5033I00">
    <property type="taxonomic scope" value="Bacteria"/>
</dbReference>
<evidence type="ECO:0000313" key="2">
    <source>
        <dbReference type="Proteomes" id="UP000001591"/>
    </source>
</evidence>